<feature type="transmembrane region" description="Helical" evidence="6">
    <location>
        <begin position="96"/>
        <end position="117"/>
    </location>
</feature>
<comment type="caution">
    <text evidence="8">The sequence shown here is derived from an EMBL/GenBank/DDBJ whole genome shotgun (WGS) entry which is preliminary data.</text>
</comment>
<organism evidence="8 9">
    <name type="scientific">Sphingomonas spermidinifaciens</name>
    <dbReference type="NCBI Taxonomy" id="1141889"/>
    <lineage>
        <taxon>Bacteria</taxon>
        <taxon>Pseudomonadati</taxon>
        <taxon>Pseudomonadota</taxon>
        <taxon>Alphaproteobacteria</taxon>
        <taxon>Sphingomonadales</taxon>
        <taxon>Sphingomonadaceae</taxon>
        <taxon>Sphingomonas</taxon>
    </lineage>
</organism>
<protein>
    <submittedName>
        <fullName evidence="8">EamA family transporter</fullName>
    </submittedName>
</protein>
<feature type="transmembrane region" description="Helical" evidence="6">
    <location>
        <begin position="265"/>
        <end position="282"/>
    </location>
</feature>
<proteinExistence type="inferred from homology"/>
<feature type="transmembrane region" description="Helical" evidence="6">
    <location>
        <begin position="210"/>
        <end position="233"/>
    </location>
</feature>
<keyword evidence="9" id="KW-1185">Reference proteome</keyword>
<evidence type="ECO:0000313" key="9">
    <source>
        <dbReference type="Proteomes" id="UP000218366"/>
    </source>
</evidence>
<gene>
    <name evidence="8" type="ORF">COC42_09805</name>
</gene>
<dbReference type="GO" id="GO:0016020">
    <property type="term" value="C:membrane"/>
    <property type="evidence" value="ECO:0007669"/>
    <property type="project" value="UniProtKB-SubCell"/>
</dbReference>
<accession>A0A2A4B9Q1</accession>
<evidence type="ECO:0000256" key="6">
    <source>
        <dbReference type="SAM" id="Phobius"/>
    </source>
</evidence>
<dbReference type="AlphaFoldDB" id="A0A2A4B9Q1"/>
<comment type="similarity">
    <text evidence="2">Belongs to the drug/metabolite transporter (DMT) superfamily. 10 TMS drug/metabolite exporter (DME) (TC 2.A.7.3) family.</text>
</comment>
<dbReference type="PANTHER" id="PTHR22911:SF6">
    <property type="entry name" value="SOLUTE CARRIER FAMILY 35 MEMBER G1"/>
    <property type="match status" value="1"/>
</dbReference>
<feature type="transmembrane region" description="Helical" evidence="6">
    <location>
        <begin position="70"/>
        <end position="90"/>
    </location>
</feature>
<evidence type="ECO:0000256" key="3">
    <source>
        <dbReference type="ARBA" id="ARBA00022692"/>
    </source>
</evidence>
<evidence type="ECO:0000313" key="8">
    <source>
        <dbReference type="EMBL" id="PCD04528.1"/>
    </source>
</evidence>
<evidence type="ECO:0000256" key="5">
    <source>
        <dbReference type="ARBA" id="ARBA00023136"/>
    </source>
</evidence>
<feature type="domain" description="EamA" evidence="7">
    <location>
        <begin position="12"/>
        <end position="139"/>
    </location>
</feature>
<reference evidence="8 9" key="1">
    <citation type="submission" date="2017-09" db="EMBL/GenBank/DDBJ databases">
        <title>Sphingomonas spermidinifaciens 9NM-10, whole genome shotgun sequence.</title>
        <authorList>
            <person name="Feng G."/>
            <person name="Zhu H."/>
        </authorList>
    </citation>
    <scope>NUCLEOTIDE SEQUENCE [LARGE SCALE GENOMIC DNA]</scope>
    <source>
        <strain evidence="8 9">9NM-10</strain>
    </source>
</reference>
<feature type="transmembrane region" description="Helical" evidence="6">
    <location>
        <begin position="184"/>
        <end position="204"/>
    </location>
</feature>
<feature type="transmembrane region" description="Helical" evidence="6">
    <location>
        <begin position="240"/>
        <end position="259"/>
    </location>
</feature>
<feature type="domain" description="EamA" evidence="7">
    <location>
        <begin position="153"/>
        <end position="282"/>
    </location>
</feature>
<evidence type="ECO:0000259" key="7">
    <source>
        <dbReference type="Pfam" id="PF00892"/>
    </source>
</evidence>
<evidence type="ECO:0000256" key="4">
    <source>
        <dbReference type="ARBA" id="ARBA00022989"/>
    </source>
</evidence>
<dbReference type="RefSeq" id="WP_096343222.1">
    <property type="nucleotide sequence ID" value="NZ_NWMW01000001.1"/>
</dbReference>
<feature type="transmembrane region" description="Helical" evidence="6">
    <location>
        <begin position="40"/>
        <end position="58"/>
    </location>
</feature>
<dbReference type="Pfam" id="PF00892">
    <property type="entry name" value="EamA"/>
    <property type="match status" value="2"/>
</dbReference>
<dbReference type="Gene3D" id="1.10.3730.20">
    <property type="match status" value="1"/>
</dbReference>
<evidence type="ECO:0000256" key="2">
    <source>
        <dbReference type="ARBA" id="ARBA00009853"/>
    </source>
</evidence>
<evidence type="ECO:0000256" key="1">
    <source>
        <dbReference type="ARBA" id="ARBA00004141"/>
    </source>
</evidence>
<dbReference type="OrthoDB" id="7818056at2"/>
<dbReference type="Proteomes" id="UP000218366">
    <property type="component" value="Unassembled WGS sequence"/>
</dbReference>
<dbReference type="SUPFAM" id="SSF103481">
    <property type="entry name" value="Multidrug resistance efflux transporter EmrE"/>
    <property type="match status" value="2"/>
</dbReference>
<keyword evidence="3 6" id="KW-0812">Transmembrane</keyword>
<dbReference type="InterPro" id="IPR000620">
    <property type="entry name" value="EamA_dom"/>
</dbReference>
<feature type="transmembrane region" description="Helical" evidence="6">
    <location>
        <begin position="151"/>
        <end position="172"/>
    </location>
</feature>
<keyword evidence="5 6" id="KW-0472">Membrane</keyword>
<dbReference type="InterPro" id="IPR037185">
    <property type="entry name" value="EmrE-like"/>
</dbReference>
<comment type="subcellular location">
    <subcellularLocation>
        <location evidence="1">Membrane</location>
        <topology evidence="1">Multi-pass membrane protein</topology>
    </subcellularLocation>
</comment>
<keyword evidence="4 6" id="KW-1133">Transmembrane helix</keyword>
<name>A0A2A4B9Q1_9SPHN</name>
<dbReference type="EMBL" id="NWMW01000001">
    <property type="protein sequence ID" value="PCD04528.1"/>
    <property type="molecule type" value="Genomic_DNA"/>
</dbReference>
<sequence length="296" mass="30871">MRVASPALAFAAAVAGIAVFSGMDAIMKGLVLGIGAYSALFWRNLVGIAVSGVPYFARPRPKLTRAAMKLHASRAVITAVMSWLFFWGLARVPMAQAIALSHIAPLLALFLAAWLLGETVGRRTVLASLVAFAGVLVILAGQANTDMGPDAFRGAVAVLASALCYAFNIILMRRQSQLAGPGEIAFFQSLIVAGAYALGAPWLADWPSGFWIEIVGAAVLAVVSLGLLGWAYAHAPASTLAPSEYTAFVWASILGFVVFGEQLSIWTVAGAVLIIGGCLWAVTDRAAMPVAEAALP</sequence>
<dbReference type="PANTHER" id="PTHR22911">
    <property type="entry name" value="ACYL-MALONYL CONDENSING ENZYME-RELATED"/>
    <property type="match status" value="1"/>
</dbReference>
<feature type="transmembrane region" description="Helical" evidence="6">
    <location>
        <begin position="124"/>
        <end position="145"/>
    </location>
</feature>